<feature type="coiled-coil region" evidence="6">
    <location>
        <begin position="211"/>
        <end position="245"/>
    </location>
</feature>
<dbReference type="AlphaFoldDB" id="A0A9X2AXP9"/>
<gene>
    <name evidence="10" type="ORF">LNL84_17580</name>
</gene>
<dbReference type="Gene3D" id="3.30.1890.10">
    <property type="entry name" value="FepE-like"/>
    <property type="match status" value="1"/>
</dbReference>
<organism evidence="10 11">
    <name type="scientific">Vibrio gelatinilyticus</name>
    <dbReference type="NCBI Taxonomy" id="2893468"/>
    <lineage>
        <taxon>Bacteria</taxon>
        <taxon>Pseudomonadati</taxon>
        <taxon>Pseudomonadota</taxon>
        <taxon>Gammaproteobacteria</taxon>
        <taxon>Vibrionales</taxon>
        <taxon>Vibrionaceae</taxon>
        <taxon>Vibrio</taxon>
    </lineage>
</organism>
<dbReference type="PANTHER" id="PTHR32309">
    <property type="entry name" value="TYROSINE-PROTEIN KINASE"/>
    <property type="match status" value="1"/>
</dbReference>
<name>A0A9X2AXP9_9VIBR</name>
<keyword evidence="11" id="KW-1185">Reference proteome</keyword>
<keyword evidence="5 7" id="KW-0472">Membrane</keyword>
<evidence type="ECO:0000313" key="10">
    <source>
        <dbReference type="EMBL" id="MCJ2378625.1"/>
    </source>
</evidence>
<evidence type="ECO:0000256" key="3">
    <source>
        <dbReference type="ARBA" id="ARBA00022692"/>
    </source>
</evidence>
<evidence type="ECO:0000256" key="4">
    <source>
        <dbReference type="ARBA" id="ARBA00022989"/>
    </source>
</evidence>
<evidence type="ECO:0000313" key="11">
    <source>
        <dbReference type="Proteomes" id="UP001139488"/>
    </source>
</evidence>
<keyword evidence="3 7" id="KW-0812">Transmembrane</keyword>
<dbReference type="Proteomes" id="UP001139488">
    <property type="component" value="Unassembled WGS sequence"/>
</dbReference>
<dbReference type="Pfam" id="PF13807">
    <property type="entry name" value="GNVR"/>
    <property type="match status" value="1"/>
</dbReference>
<evidence type="ECO:0000256" key="5">
    <source>
        <dbReference type="ARBA" id="ARBA00023136"/>
    </source>
</evidence>
<accession>A0A9X2AXP9</accession>
<sequence>MDKNTQHLQHSPQLPPQFLANQIQNNDEIDLRELFLALWKGKLIIIATTAVFMIAAVVYALNAQQWWSSKATVAKPQSSDFSAYRVQVKQFQPIFDVYQDDGTVLVSGALDYLISPSALFQQFVTEFNSANNKRAFLDNSIEFQAFREKLDADADADADASRKLYAEWFKKITASAVDKKDKDGPYTLNLQATTKQSSFTLINEYINVIKNKTLDNALENLESLVDAQQHELAQQKRILEAQAQNRLNIEIERAEYSLEIAKAASVTQPIQTNTDQSMFSIDLGYKAIEAKINALKSIKNLSVIEPRLQQVDAKLAMLSTLSIDPNIEFQTFRFLEDVEQPITRDKPKRALIAVLGTLLGGMLGVAIVLVRHAFRKEDDVEKK</sequence>
<evidence type="ECO:0000256" key="7">
    <source>
        <dbReference type="SAM" id="Phobius"/>
    </source>
</evidence>
<evidence type="ECO:0000259" key="9">
    <source>
        <dbReference type="Pfam" id="PF13807"/>
    </source>
</evidence>
<keyword evidence="4 7" id="KW-1133">Transmembrane helix</keyword>
<feature type="domain" description="Tyrosine-protein kinase G-rich" evidence="9">
    <location>
        <begin position="311"/>
        <end position="373"/>
    </location>
</feature>
<dbReference type="PANTHER" id="PTHR32309:SF13">
    <property type="entry name" value="FERRIC ENTEROBACTIN TRANSPORT PROTEIN FEPE"/>
    <property type="match status" value="1"/>
</dbReference>
<evidence type="ECO:0000256" key="1">
    <source>
        <dbReference type="ARBA" id="ARBA00004651"/>
    </source>
</evidence>
<dbReference type="InterPro" id="IPR032807">
    <property type="entry name" value="GNVR"/>
</dbReference>
<dbReference type="InterPro" id="IPR050445">
    <property type="entry name" value="Bact_polysacc_biosynth/exp"/>
</dbReference>
<dbReference type="GO" id="GO:0005886">
    <property type="term" value="C:plasma membrane"/>
    <property type="evidence" value="ECO:0007669"/>
    <property type="project" value="UniProtKB-SubCell"/>
</dbReference>
<evidence type="ECO:0000256" key="2">
    <source>
        <dbReference type="ARBA" id="ARBA00022475"/>
    </source>
</evidence>
<dbReference type="EMBL" id="JAJNNZ010000019">
    <property type="protein sequence ID" value="MCJ2378625.1"/>
    <property type="molecule type" value="Genomic_DNA"/>
</dbReference>
<dbReference type="SUPFAM" id="SSF160355">
    <property type="entry name" value="Bacterial polysaccharide co-polymerase-like"/>
    <property type="match status" value="1"/>
</dbReference>
<feature type="domain" description="Polysaccharide chain length determinant N-terminal" evidence="8">
    <location>
        <begin position="27"/>
        <end position="107"/>
    </location>
</feature>
<evidence type="ECO:0000256" key="6">
    <source>
        <dbReference type="SAM" id="Coils"/>
    </source>
</evidence>
<comment type="subcellular location">
    <subcellularLocation>
        <location evidence="1">Cell membrane</location>
        <topology evidence="1">Multi-pass membrane protein</topology>
    </subcellularLocation>
</comment>
<feature type="transmembrane region" description="Helical" evidence="7">
    <location>
        <begin position="350"/>
        <end position="374"/>
    </location>
</feature>
<dbReference type="GO" id="GO:0004713">
    <property type="term" value="F:protein tyrosine kinase activity"/>
    <property type="evidence" value="ECO:0007669"/>
    <property type="project" value="TreeGrafter"/>
</dbReference>
<dbReference type="InterPro" id="IPR003856">
    <property type="entry name" value="LPS_length_determ_N"/>
</dbReference>
<evidence type="ECO:0000259" key="8">
    <source>
        <dbReference type="Pfam" id="PF02706"/>
    </source>
</evidence>
<keyword evidence="6" id="KW-0175">Coiled coil</keyword>
<dbReference type="Pfam" id="PF02706">
    <property type="entry name" value="Wzz"/>
    <property type="match status" value="1"/>
</dbReference>
<dbReference type="RefSeq" id="WP_244359014.1">
    <property type="nucleotide sequence ID" value="NZ_JAJNNZ010000019.1"/>
</dbReference>
<feature type="transmembrane region" description="Helical" evidence="7">
    <location>
        <begin position="43"/>
        <end position="61"/>
    </location>
</feature>
<reference evidence="10" key="1">
    <citation type="submission" date="2021-11" db="EMBL/GenBank/DDBJ databases">
        <title>Vibrio ZSDE26 sp. nov. and Vibrio ZSDZ34 sp. nov., isolated from coastal seawater in Qingdao.</title>
        <authorList>
            <person name="Zhang P."/>
        </authorList>
    </citation>
    <scope>NUCLEOTIDE SEQUENCE</scope>
    <source>
        <strain evidence="10">ZSDZ34</strain>
    </source>
</reference>
<proteinExistence type="predicted"/>
<protein>
    <submittedName>
        <fullName evidence="10">Wzz/FepE/Etk N-terminal domain-containing protein</fullName>
    </submittedName>
</protein>
<comment type="caution">
    <text evidence="10">The sequence shown here is derived from an EMBL/GenBank/DDBJ whole genome shotgun (WGS) entry which is preliminary data.</text>
</comment>
<keyword evidence="2" id="KW-1003">Cell membrane</keyword>